<dbReference type="GO" id="GO:0070008">
    <property type="term" value="F:serine-type exopeptidase activity"/>
    <property type="evidence" value="ECO:0007669"/>
    <property type="project" value="InterPro"/>
</dbReference>
<reference evidence="7 8" key="1">
    <citation type="journal article" date="2023" name="Insect Mol. Biol.">
        <title>Genome sequencing provides insights into the evolution of gene families encoding plant cell wall-degrading enzymes in longhorned beetles.</title>
        <authorList>
            <person name="Shin N.R."/>
            <person name="Okamura Y."/>
            <person name="Kirsch R."/>
            <person name="Pauchet Y."/>
        </authorList>
    </citation>
    <scope>NUCLEOTIDE SEQUENCE [LARGE SCALE GENOMIC DNA]</scope>
    <source>
        <strain evidence="7">EAD_L_NR</strain>
    </source>
</reference>
<accession>A0AAV8WE01</accession>
<evidence type="ECO:0000313" key="8">
    <source>
        <dbReference type="Proteomes" id="UP001159042"/>
    </source>
</evidence>
<evidence type="ECO:0000256" key="4">
    <source>
        <dbReference type="ARBA" id="ARBA00022801"/>
    </source>
</evidence>
<dbReference type="PANTHER" id="PTHR11010">
    <property type="entry name" value="PROTEASE S28 PRO-X CARBOXYPEPTIDASE-RELATED"/>
    <property type="match status" value="1"/>
</dbReference>
<dbReference type="GO" id="GO:0008239">
    <property type="term" value="F:dipeptidyl-peptidase activity"/>
    <property type="evidence" value="ECO:0007669"/>
    <property type="project" value="TreeGrafter"/>
</dbReference>
<comment type="caution">
    <text evidence="7">The sequence shown here is derived from an EMBL/GenBank/DDBJ whole genome shotgun (WGS) entry which is preliminary data.</text>
</comment>
<dbReference type="Gene3D" id="3.40.50.1820">
    <property type="entry name" value="alpha/beta hydrolase"/>
    <property type="match status" value="1"/>
</dbReference>
<feature type="signal peptide" evidence="6">
    <location>
        <begin position="1"/>
        <end position="17"/>
    </location>
</feature>
<dbReference type="SUPFAM" id="SSF53474">
    <property type="entry name" value="alpha/beta-Hydrolases"/>
    <property type="match status" value="1"/>
</dbReference>
<dbReference type="InterPro" id="IPR008758">
    <property type="entry name" value="Peptidase_S28"/>
</dbReference>
<dbReference type="PANTHER" id="PTHR11010:SF5">
    <property type="entry name" value="RE36938P-RELATED"/>
    <property type="match status" value="1"/>
</dbReference>
<dbReference type="Pfam" id="PF05577">
    <property type="entry name" value="Peptidase_S28"/>
    <property type="match status" value="1"/>
</dbReference>
<feature type="chain" id="PRO_5043586279" description="Serine protease K12H4.7" evidence="6">
    <location>
        <begin position="18"/>
        <end position="508"/>
    </location>
</feature>
<organism evidence="7 8">
    <name type="scientific">Exocentrus adspersus</name>
    <dbReference type="NCBI Taxonomy" id="1586481"/>
    <lineage>
        <taxon>Eukaryota</taxon>
        <taxon>Metazoa</taxon>
        <taxon>Ecdysozoa</taxon>
        <taxon>Arthropoda</taxon>
        <taxon>Hexapoda</taxon>
        <taxon>Insecta</taxon>
        <taxon>Pterygota</taxon>
        <taxon>Neoptera</taxon>
        <taxon>Endopterygota</taxon>
        <taxon>Coleoptera</taxon>
        <taxon>Polyphaga</taxon>
        <taxon>Cucujiformia</taxon>
        <taxon>Chrysomeloidea</taxon>
        <taxon>Cerambycidae</taxon>
        <taxon>Lamiinae</taxon>
        <taxon>Acanthocinini</taxon>
        <taxon>Exocentrus</taxon>
    </lineage>
</organism>
<sequence>MEGYLLLFLLSVNSVFAEEGEFFAGHYDGYSIPPPIDRNGRADTVTTAYFSQILDHYDPTNTARFQQRYFVNTQYFNETERNVAFLMLGGEAQALIQWMTGGAWIHTARMYNALLFQLEHRYYGQSHPFANLETANMRYLSSQQALEDIAEFISAMNRQYNLAPDVKWILFGGSYSASLAVWARQKYPHLVHGAMASSGPLFAKLDFYEYLEVVADSLATHSQQCVDSVKTAFLQLENFITNPGTENVTAIFNLCYDINLSENKIPNNVAYLFERLSSNIAGVIQYHGIPGQANSIHSICGIMTNQTLGREIERLAEVNRLFYGTRCLNYRFQALLTSMSNTAISLSGNSRQWYYQTCTEYGWYQTTNQKEPVFGNRTSENFFTQVCTNVYGSKFNASYTSDQNERINRHYGGYDVNASNVIHVQGTLDPWYPMGLTRTISQESPVIFINGTSHCANLYGVSSSDPSQLTAARDEINRVIGIWLGKDSGTSIHLSVALLLIALMAKIF</sequence>
<protein>
    <recommendedName>
        <fullName evidence="9">Serine protease K12H4.7</fullName>
    </recommendedName>
</protein>
<evidence type="ECO:0000256" key="6">
    <source>
        <dbReference type="SAM" id="SignalP"/>
    </source>
</evidence>
<gene>
    <name evidence="7" type="ORF">NQ315_000827</name>
</gene>
<dbReference type="Gene3D" id="1.20.120.980">
    <property type="entry name" value="Serine carboxypeptidase S28, SKS domain"/>
    <property type="match status" value="1"/>
</dbReference>
<dbReference type="Proteomes" id="UP001159042">
    <property type="component" value="Unassembled WGS sequence"/>
</dbReference>
<proteinExistence type="inferred from homology"/>
<evidence type="ECO:0000256" key="1">
    <source>
        <dbReference type="ARBA" id="ARBA00011079"/>
    </source>
</evidence>
<evidence type="ECO:0000256" key="3">
    <source>
        <dbReference type="ARBA" id="ARBA00022729"/>
    </source>
</evidence>
<dbReference type="InterPro" id="IPR029058">
    <property type="entry name" value="AB_hydrolase_fold"/>
</dbReference>
<dbReference type="AlphaFoldDB" id="A0AAV8WE01"/>
<keyword evidence="2" id="KW-0645">Protease</keyword>
<keyword evidence="5" id="KW-0325">Glycoprotein</keyword>
<name>A0AAV8WE01_9CUCU</name>
<evidence type="ECO:0000256" key="5">
    <source>
        <dbReference type="ARBA" id="ARBA00023180"/>
    </source>
</evidence>
<dbReference type="EMBL" id="JANEYG010000002">
    <property type="protein sequence ID" value="KAJ8924676.1"/>
    <property type="molecule type" value="Genomic_DNA"/>
</dbReference>
<dbReference type="InterPro" id="IPR042269">
    <property type="entry name" value="Ser_carbopepase_S28_SKS"/>
</dbReference>
<keyword evidence="3 6" id="KW-0732">Signal</keyword>
<keyword evidence="4" id="KW-0378">Hydrolase</keyword>
<keyword evidence="8" id="KW-1185">Reference proteome</keyword>
<evidence type="ECO:0000256" key="2">
    <source>
        <dbReference type="ARBA" id="ARBA00022670"/>
    </source>
</evidence>
<evidence type="ECO:0008006" key="9">
    <source>
        <dbReference type="Google" id="ProtNLM"/>
    </source>
</evidence>
<evidence type="ECO:0000313" key="7">
    <source>
        <dbReference type="EMBL" id="KAJ8924676.1"/>
    </source>
</evidence>
<dbReference type="GO" id="GO:0006508">
    <property type="term" value="P:proteolysis"/>
    <property type="evidence" value="ECO:0007669"/>
    <property type="project" value="UniProtKB-KW"/>
</dbReference>
<comment type="similarity">
    <text evidence="1">Belongs to the peptidase S28 family.</text>
</comment>